<comment type="caution">
    <text evidence="1">The sequence shown here is derived from an EMBL/GenBank/DDBJ whole genome shotgun (WGS) entry which is preliminary data.</text>
</comment>
<proteinExistence type="predicted"/>
<reference evidence="1 2" key="1">
    <citation type="submission" date="2021-08" db="EMBL/GenBank/DDBJ databases">
        <title>Draft genome sequence of Mycolicibacterium sp. NGTWS1702 strain.</title>
        <authorList>
            <person name="Matsumoto M."/>
            <person name="Tang B.C.C."/>
            <person name="Machida Y."/>
            <person name="Matoyama H."/>
            <person name="Kishihara T."/>
            <person name="Sato S."/>
            <person name="Kondo I."/>
            <person name="Sano M."/>
            <person name="Kato G."/>
        </authorList>
    </citation>
    <scope>NUCLEOTIDE SEQUENCE [LARGE SCALE GENOMIC DNA]</scope>
    <source>
        <strain evidence="1 2">NGTWSNA01</strain>
    </source>
</reference>
<name>A0ABQ4V4L4_9MYCO</name>
<protein>
    <recommendedName>
        <fullName evidence="3">Transcriptional regulator</fullName>
    </recommendedName>
</protein>
<gene>
    <name evidence="1" type="ORF">NGTWS1702_01560</name>
</gene>
<accession>A0ABQ4V4L4</accession>
<organism evidence="1 2">
    <name type="scientific">Mycolicibacterium cyprinidarum</name>
    <dbReference type="NCBI Taxonomy" id="2860311"/>
    <lineage>
        <taxon>Bacteria</taxon>
        <taxon>Bacillati</taxon>
        <taxon>Actinomycetota</taxon>
        <taxon>Actinomycetes</taxon>
        <taxon>Mycobacteriales</taxon>
        <taxon>Mycobacteriaceae</taxon>
        <taxon>Mycolicibacterium</taxon>
    </lineage>
</organism>
<dbReference type="EMBL" id="BPRH01000167">
    <property type="protein sequence ID" value="GJF08570.1"/>
    <property type="molecule type" value="Genomic_DNA"/>
</dbReference>
<evidence type="ECO:0000313" key="1">
    <source>
        <dbReference type="EMBL" id="GJF08570.1"/>
    </source>
</evidence>
<evidence type="ECO:0000313" key="2">
    <source>
        <dbReference type="Proteomes" id="UP001060504"/>
    </source>
</evidence>
<keyword evidence="2" id="KW-1185">Reference proteome</keyword>
<dbReference type="Proteomes" id="UP001060504">
    <property type="component" value="Unassembled WGS sequence"/>
</dbReference>
<sequence>MDPDGPTSYRLLATALTAYLAQSSDDPATTARELGRSVGASFVKDRRPGRTRERAQSITQLVRILDDLGFKPETPRKRAAREIRLRHCPFHDLAQKYGEVTCSIHLGLMQGVLSELQAPVTVDNLRPFVEPDLCIAHLAR</sequence>
<evidence type="ECO:0008006" key="3">
    <source>
        <dbReference type="Google" id="ProtNLM"/>
    </source>
</evidence>